<dbReference type="AlphaFoldDB" id="A0A1V2UUB6"/>
<proteinExistence type="predicted"/>
<dbReference type="EMBL" id="LFZS01000009">
    <property type="protein sequence ID" value="ONN53486.1"/>
    <property type="molecule type" value="Genomic_DNA"/>
</dbReference>
<reference evidence="1 2" key="1">
    <citation type="submission" date="2015-07" db="EMBL/GenBank/DDBJ databases">
        <title>Acinetobacter yuneri, a novel member of Acinetobacter calcoaceticus-Acinetobacter baumannii complex isolated from clinical specimen.</title>
        <authorList>
            <person name="Yu Y."/>
        </authorList>
    </citation>
    <scope>NUCLEOTIDE SEQUENCE [LARGE SCALE GENOMIC DNA]</scope>
    <source>
        <strain evidence="1 2">A362</strain>
    </source>
</reference>
<dbReference type="Proteomes" id="UP000189376">
    <property type="component" value="Unassembled WGS sequence"/>
</dbReference>
<gene>
    <name evidence="1" type="ORF">AC058_14115</name>
</gene>
<dbReference type="RefSeq" id="WP_032041211.1">
    <property type="nucleotide sequence ID" value="NZ_LFZS01000009.1"/>
</dbReference>
<comment type="caution">
    <text evidence="1">The sequence shown here is derived from an EMBL/GenBank/DDBJ whole genome shotgun (WGS) entry which is preliminary data.</text>
</comment>
<name>A0A1V2UUB6_9GAMM</name>
<evidence type="ECO:0000313" key="1">
    <source>
        <dbReference type="EMBL" id="ONN53486.1"/>
    </source>
</evidence>
<protein>
    <submittedName>
        <fullName evidence="1">Uncharacterized protein</fullName>
    </submittedName>
</protein>
<organism evidence="1 2">
    <name type="scientific">Acinetobacter genomosp. 33YU</name>
    <dbReference type="NCBI Taxonomy" id="1675530"/>
    <lineage>
        <taxon>Bacteria</taxon>
        <taxon>Pseudomonadati</taxon>
        <taxon>Pseudomonadota</taxon>
        <taxon>Gammaproteobacteria</taxon>
        <taxon>Moraxellales</taxon>
        <taxon>Moraxellaceae</taxon>
        <taxon>Acinetobacter</taxon>
    </lineage>
</organism>
<accession>A0A1V2UUB6</accession>
<sequence>MTLKTHIEFRSDHFPRVPNEIGQEEHIWGYRLAQYLSNRLIDSGFDVSDFIKEDWGYLIPLKNDEFKDIWIGCNHYAEFDNGFLVFINPFNPIVRKGFFKKIDISDKINQISQALEMILMNDPLIYAQRWWLDEDMKLITR</sequence>
<keyword evidence="2" id="KW-1185">Reference proteome</keyword>
<evidence type="ECO:0000313" key="2">
    <source>
        <dbReference type="Proteomes" id="UP000189376"/>
    </source>
</evidence>